<feature type="binding site" evidence="5">
    <location>
        <position position="212"/>
    </location>
    <ligand>
        <name>pyridoxal 5'-phosphate</name>
        <dbReference type="ChEBI" id="CHEBI:597326"/>
    </ligand>
</feature>
<comment type="function">
    <text evidence="5">Specifically catalyzes the decarboxylation of meso-diaminopimelate (meso-DAP) to L-lysine.</text>
</comment>
<dbReference type="OrthoDB" id="9802241at2"/>
<dbReference type="Pfam" id="PF02784">
    <property type="entry name" value="Orn_Arg_deC_N"/>
    <property type="match status" value="1"/>
</dbReference>
<dbReference type="InterPro" id="IPR002986">
    <property type="entry name" value="DAP_deCOOHase_LysA"/>
</dbReference>
<dbReference type="EMBL" id="CP026513">
    <property type="protein sequence ID" value="AZP36275.1"/>
    <property type="molecule type" value="Genomic_DNA"/>
</dbReference>
<keyword evidence="11" id="KW-1185">Reference proteome</keyword>
<dbReference type="HAMAP" id="MF_02120">
    <property type="entry name" value="LysA"/>
    <property type="match status" value="1"/>
</dbReference>
<sequence>MYNFFKNINLNKKYSGPFWLYNFNIIKKKILKLKKFDIIRFAQKSCSNINILKLIKKYNVQIDSVSYGELNRAINSGFNRKNIIFTSDIIDYDTLKKIVKLKITVNIGSIDMLHQLGKISPKHKIWIRINPGFGHGHNEKTNTGGENSKHGIWYNDKSLYGIIKKYNFKLCGIHIHIGSGVDYKHLKNVCYAMMNQILYINKSIKSISAGGGLSIPYKKKDRIINIKNYFNLWNNIRNKISNYLGKKITLEIEPGRFLTAESGILVTQVKSVKFIKNKYFVLIDAGFNDLLRPVMYGSYHKISVIKKKISYINKSTFRVPTIVGGPLCESGDIFTQNSNGKIKIRFLPKVSPGDYLIFHNTGAYGSSMSSNYNSRLLIPEILFYKNKFKIIRKKQNIKDLLKLEN</sequence>
<comment type="catalytic activity">
    <reaction evidence="5 8">
        <text>meso-2,6-diaminopimelate + H(+) = L-lysine + CO2</text>
        <dbReference type="Rhea" id="RHEA:15101"/>
        <dbReference type="ChEBI" id="CHEBI:15378"/>
        <dbReference type="ChEBI" id="CHEBI:16526"/>
        <dbReference type="ChEBI" id="CHEBI:32551"/>
        <dbReference type="ChEBI" id="CHEBI:57791"/>
        <dbReference type="EC" id="4.1.1.20"/>
    </reaction>
</comment>
<comment type="pathway">
    <text evidence="5 8">Amino-acid biosynthesis; L-lysine biosynthesis via DAP pathway; L-lysine from DL-2,6-diaminopimelate: step 1/1.</text>
</comment>
<dbReference type="PANTHER" id="PTHR43727:SF2">
    <property type="entry name" value="GROUP IV DECARBOXYLASE"/>
    <property type="match status" value="1"/>
</dbReference>
<evidence type="ECO:0000256" key="4">
    <source>
        <dbReference type="ARBA" id="ARBA00023239"/>
    </source>
</evidence>
<evidence type="ECO:0000256" key="8">
    <source>
        <dbReference type="RuleBase" id="RU003738"/>
    </source>
</evidence>
<dbReference type="KEGG" id="aade:C3B56_00166"/>
<evidence type="ECO:0000313" key="10">
    <source>
        <dbReference type="EMBL" id="AZP36275.1"/>
    </source>
</evidence>
<keyword evidence="2 5" id="KW-0210">Decarboxylase</keyword>
<dbReference type="UniPathway" id="UPA00034">
    <property type="reaction ID" value="UER00027"/>
</dbReference>
<feature type="active site" description="Proton donor" evidence="7">
    <location>
        <position position="328"/>
    </location>
</feature>
<dbReference type="InterPro" id="IPR029066">
    <property type="entry name" value="PLP-binding_barrel"/>
</dbReference>
<dbReference type="SUPFAM" id="SSF50621">
    <property type="entry name" value="Alanine racemase C-terminal domain-like"/>
    <property type="match status" value="1"/>
</dbReference>
<gene>
    <name evidence="5 10" type="primary">lysA</name>
    <name evidence="10" type="ORF">C3B56_00166</name>
</gene>
<evidence type="ECO:0000313" key="11">
    <source>
        <dbReference type="Proteomes" id="UP000274458"/>
    </source>
</evidence>
<evidence type="ECO:0000256" key="5">
    <source>
        <dbReference type="HAMAP-Rule" id="MF_02120"/>
    </source>
</evidence>
<feature type="binding site" evidence="5">
    <location>
        <position position="364"/>
    </location>
    <ligand>
        <name>substrate</name>
    </ligand>
</feature>
<dbReference type="PRINTS" id="PR01179">
    <property type="entry name" value="ODADCRBXLASE"/>
</dbReference>
<name>A0A3Q9CLW9_9ENTR</name>
<evidence type="ECO:0000259" key="9">
    <source>
        <dbReference type="Pfam" id="PF02784"/>
    </source>
</evidence>
<dbReference type="Proteomes" id="UP000274458">
    <property type="component" value="Chromosome"/>
</dbReference>
<comment type="subunit">
    <text evidence="5">Homodimer.</text>
</comment>
<dbReference type="GO" id="GO:0009089">
    <property type="term" value="P:lysine biosynthetic process via diaminopimelate"/>
    <property type="evidence" value="ECO:0007669"/>
    <property type="project" value="UniProtKB-UniRule"/>
</dbReference>
<feature type="domain" description="Orn/DAP/Arg decarboxylase 2 N-terminal" evidence="9">
    <location>
        <begin position="38"/>
        <end position="260"/>
    </location>
</feature>
<proteinExistence type="inferred from homology"/>
<dbReference type="PRINTS" id="PR01181">
    <property type="entry name" value="DAPDCRBXLASE"/>
</dbReference>
<evidence type="ECO:0000256" key="3">
    <source>
        <dbReference type="ARBA" id="ARBA00022898"/>
    </source>
</evidence>
<comment type="similarity">
    <text evidence="5">Belongs to the Orn/Lys/Arg decarboxylase class-II family. LysA subfamily.</text>
</comment>
<dbReference type="AlphaFoldDB" id="A0A3Q9CLW9"/>
<keyword evidence="4 5" id="KW-0456">Lyase</keyword>
<evidence type="ECO:0000256" key="2">
    <source>
        <dbReference type="ARBA" id="ARBA00022793"/>
    </source>
</evidence>
<evidence type="ECO:0000256" key="6">
    <source>
        <dbReference type="NCBIfam" id="TIGR01048"/>
    </source>
</evidence>
<dbReference type="GO" id="GO:0008836">
    <property type="term" value="F:diaminopimelate decarboxylase activity"/>
    <property type="evidence" value="ECO:0007669"/>
    <property type="project" value="UniProtKB-UniRule"/>
</dbReference>
<dbReference type="PANTHER" id="PTHR43727">
    <property type="entry name" value="DIAMINOPIMELATE DECARBOXYLASE"/>
    <property type="match status" value="1"/>
</dbReference>
<protein>
    <recommendedName>
        <fullName evidence="5 6">Diaminopimelate decarboxylase</fullName>
        <shortName evidence="5">DAP decarboxylase</shortName>
        <shortName evidence="5">DAPDC</shortName>
        <ecNumber evidence="5 6">4.1.1.20</ecNumber>
    </recommendedName>
</protein>
<dbReference type="InterPro" id="IPR000183">
    <property type="entry name" value="Orn/DAP/Arg_de-COase"/>
</dbReference>
<keyword evidence="5 8" id="KW-0457">Lysine biosynthesis</keyword>
<dbReference type="RefSeq" id="WP_126071541.1">
    <property type="nucleotide sequence ID" value="NZ_CP026513.1"/>
</dbReference>
<dbReference type="CDD" id="cd06828">
    <property type="entry name" value="PLPDE_III_DapDC"/>
    <property type="match status" value="1"/>
</dbReference>
<reference evidence="10 11" key="1">
    <citation type="journal article" date="2018" name="Genome Biol. Evol.">
        <title>Partnering With a Pest: Genomes of Hemlock Woolly Adelgid Symbionts Reveal Atypical Nutritional Provisioning Patterns in Dual-Obligate Bacteria.</title>
        <authorList>
            <person name="Weglarz K.M."/>
            <person name="Havill N.P."/>
            <person name="Burke G.R."/>
            <person name="von Dohlen C.D."/>
        </authorList>
    </citation>
    <scope>NUCLEOTIDE SEQUENCE [LARGE SCALE GENOMIC DNA]</scope>
    <source>
        <strain evidence="10">ENA</strain>
    </source>
</reference>
<comment type="cofactor">
    <cofactor evidence="1 5 7 8">
        <name>pyridoxal 5'-phosphate</name>
        <dbReference type="ChEBI" id="CHEBI:597326"/>
    </cofactor>
</comment>
<dbReference type="InterPro" id="IPR009006">
    <property type="entry name" value="Ala_racemase/Decarboxylase_C"/>
</dbReference>
<dbReference type="InterPro" id="IPR022644">
    <property type="entry name" value="De-COase2_N"/>
</dbReference>
<dbReference type="GO" id="GO:0030170">
    <property type="term" value="F:pyridoxal phosphate binding"/>
    <property type="evidence" value="ECO:0007669"/>
    <property type="project" value="UniProtKB-UniRule"/>
</dbReference>
<feature type="binding site" evidence="5">
    <location>
        <position position="296"/>
    </location>
    <ligand>
        <name>substrate</name>
    </ligand>
</feature>
<feature type="binding site" evidence="5">
    <location>
        <position position="329"/>
    </location>
    <ligand>
        <name>substrate</name>
    </ligand>
</feature>
<dbReference type="EC" id="4.1.1.20" evidence="5 6"/>
<evidence type="ECO:0000256" key="1">
    <source>
        <dbReference type="ARBA" id="ARBA00001933"/>
    </source>
</evidence>
<feature type="modified residue" description="N6-(pyridoxal phosphate)lysine" evidence="5 7">
    <location>
        <position position="44"/>
    </location>
</feature>
<keyword evidence="3 5" id="KW-0663">Pyridoxal phosphate</keyword>
<feature type="binding site" evidence="5">
    <location>
        <begin position="253"/>
        <end position="256"/>
    </location>
    <ligand>
        <name>pyridoxal 5'-phosphate</name>
        <dbReference type="ChEBI" id="CHEBI:597326"/>
    </ligand>
</feature>
<organism evidence="10 11">
    <name type="scientific">Candidatus Annandia adelgestsuga</name>
    <dbReference type="NCBI Taxonomy" id="1302411"/>
    <lineage>
        <taxon>Bacteria</taxon>
        <taxon>Pseudomonadati</taxon>
        <taxon>Pseudomonadota</taxon>
        <taxon>Gammaproteobacteria</taxon>
        <taxon>Enterobacterales</taxon>
        <taxon>Enterobacteriaceae</taxon>
        <taxon>Candidatus Annandia</taxon>
    </lineage>
</organism>
<feature type="binding site" evidence="5">
    <location>
        <position position="364"/>
    </location>
    <ligand>
        <name>pyridoxal 5'-phosphate</name>
        <dbReference type="ChEBI" id="CHEBI:597326"/>
    </ligand>
</feature>
<accession>A0A3Q9CLW9</accession>
<feature type="binding site" evidence="5">
    <location>
        <position position="256"/>
    </location>
    <ligand>
        <name>substrate</name>
    </ligand>
</feature>
<evidence type="ECO:0000256" key="7">
    <source>
        <dbReference type="PIRSR" id="PIRSR600183-50"/>
    </source>
</evidence>
<feature type="binding site" evidence="5">
    <location>
        <position position="292"/>
    </location>
    <ligand>
        <name>substrate</name>
    </ligand>
</feature>
<dbReference type="NCBIfam" id="TIGR01048">
    <property type="entry name" value="lysA"/>
    <property type="match status" value="1"/>
</dbReference>
<dbReference type="SUPFAM" id="SSF51419">
    <property type="entry name" value="PLP-binding barrel"/>
    <property type="match status" value="1"/>
</dbReference>
<dbReference type="Gene3D" id="3.20.20.10">
    <property type="entry name" value="Alanine racemase"/>
    <property type="match status" value="1"/>
</dbReference>
<keyword evidence="5" id="KW-0028">Amino-acid biosynthesis</keyword>
<dbReference type="Gene3D" id="2.40.37.10">
    <property type="entry name" value="Lyase, Ornithine Decarboxylase, Chain A, domain 1"/>
    <property type="match status" value="1"/>
</dbReference>